<accession>A0A151I1G1</accession>
<evidence type="ECO:0000313" key="2">
    <source>
        <dbReference type="Proteomes" id="UP000078540"/>
    </source>
</evidence>
<protein>
    <submittedName>
        <fullName evidence="1">Uncharacterized protein</fullName>
    </submittedName>
</protein>
<dbReference type="AlphaFoldDB" id="A0A151I1G1"/>
<dbReference type="EMBL" id="KQ976580">
    <property type="protein sequence ID" value="KYM79950.1"/>
    <property type="molecule type" value="Genomic_DNA"/>
</dbReference>
<organism evidence="1 2">
    <name type="scientific">Atta colombica</name>
    <dbReference type="NCBI Taxonomy" id="520822"/>
    <lineage>
        <taxon>Eukaryota</taxon>
        <taxon>Metazoa</taxon>
        <taxon>Ecdysozoa</taxon>
        <taxon>Arthropoda</taxon>
        <taxon>Hexapoda</taxon>
        <taxon>Insecta</taxon>
        <taxon>Pterygota</taxon>
        <taxon>Neoptera</taxon>
        <taxon>Endopterygota</taxon>
        <taxon>Hymenoptera</taxon>
        <taxon>Apocrita</taxon>
        <taxon>Aculeata</taxon>
        <taxon>Formicoidea</taxon>
        <taxon>Formicidae</taxon>
        <taxon>Myrmicinae</taxon>
        <taxon>Atta</taxon>
    </lineage>
</organism>
<gene>
    <name evidence="1" type="ORF">ALC53_09655</name>
</gene>
<proteinExistence type="predicted"/>
<name>A0A151I1G1_9HYME</name>
<evidence type="ECO:0000313" key="1">
    <source>
        <dbReference type="EMBL" id="KYM79950.1"/>
    </source>
</evidence>
<keyword evidence="2" id="KW-1185">Reference proteome</keyword>
<dbReference type="Proteomes" id="UP000078540">
    <property type="component" value="Unassembled WGS sequence"/>
</dbReference>
<reference evidence="1 2" key="1">
    <citation type="submission" date="2015-09" db="EMBL/GenBank/DDBJ databases">
        <title>Atta colombica WGS genome.</title>
        <authorList>
            <person name="Nygaard S."/>
            <person name="Hu H."/>
            <person name="Boomsma J."/>
            <person name="Zhang G."/>
        </authorList>
    </citation>
    <scope>NUCLEOTIDE SEQUENCE [LARGE SCALE GENOMIC DNA]</scope>
    <source>
        <strain evidence="1">Treedump-2</strain>
        <tissue evidence="1">Whole body</tissue>
    </source>
</reference>
<sequence>MRRATGYTGRVRLLSTFKDDFKSSKGFTDSSDKALEVLLSSTRRKPMVIFSARALARPRSRRGLVPTPDAVIFAELPMKYVSQALIYANSTLQWLKSDTQRARTDVARRKPASSIGIGVDPLHPFISQRTRSKKLVYHSRIHYVIIATAALAQEESQQEFATARLFVNKCNVLIDNRSARIEKTVVNLAMSLTGGRRDHCANLKPKTEREREREKGLANKTACHGDEWGDLARRSQIACVPRRAPWDD</sequence>